<dbReference type="SUPFAM" id="SSF56784">
    <property type="entry name" value="HAD-like"/>
    <property type="match status" value="1"/>
</dbReference>
<dbReference type="NCBIfam" id="TIGR01685">
    <property type="entry name" value="MDP-1"/>
    <property type="match status" value="1"/>
</dbReference>
<dbReference type="GeneID" id="94288363"/>
<comment type="caution">
    <text evidence="1">The sequence shown here is derived from an EMBL/GenBank/DDBJ whole genome shotgun (WGS) entry which is preliminary data.</text>
</comment>
<dbReference type="SFLD" id="SFLDG01129">
    <property type="entry name" value="C1.5:_HAD__Beta-PGM__Phosphata"/>
    <property type="match status" value="1"/>
</dbReference>
<sequence length="201" mass="22482">MNSAPTEDGAGVSAELPRVIVFDLDGTLWNPEMYQLYGGSPFRSHAHNPSIMIDKSGEEVKLIGESRVVLQTLSTDLKWANTYLAISSTCDEPSWARELLGKFTFTDRTGKGVPMHALFGDRIEIYKANKARHHEAILQKVNKIDPSVSSYAQMLFFDNQTDNVHHVSRIGVTSYHCPSGMTNGTFERGLKMWEKAQTSKM</sequence>
<dbReference type="Gene3D" id="3.40.50.1000">
    <property type="entry name" value="HAD superfamily/HAD-like"/>
    <property type="match status" value="1"/>
</dbReference>
<dbReference type="InterPro" id="IPR036412">
    <property type="entry name" value="HAD-like_sf"/>
</dbReference>
<organism evidence="1 2">
    <name type="scientific">Porcisia hertigi</name>
    <dbReference type="NCBI Taxonomy" id="2761500"/>
    <lineage>
        <taxon>Eukaryota</taxon>
        <taxon>Discoba</taxon>
        <taxon>Euglenozoa</taxon>
        <taxon>Kinetoplastea</taxon>
        <taxon>Metakinetoplastina</taxon>
        <taxon>Trypanosomatida</taxon>
        <taxon>Trypanosomatidae</taxon>
        <taxon>Leishmaniinae</taxon>
        <taxon>Porcisia</taxon>
    </lineage>
</organism>
<dbReference type="InterPro" id="IPR010033">
    <property type="entry name" value="HAD_SF_ppase_IIIC"/>
</dbReference>
<dbReference type="Proteomes" id="UP000674318">
    <property type="component" value="Unassembled WGS sequence"/>
</dbReference>
<name>A0A836IDE0_9TRYP</name>
<proteinExistence type="predicted"/>
<protein>
    <submittedName>
        <fullName evidence="1">Uncharacterized protein</fullName>
    </submittedName>
</protein>
<dbReference type="InterPro" id="IPR010036">
    <property type="entry name" value="MDP_1_eu_arc"/>
</dbReference>
<reference evidence="1 2" key="1">
    <citation type="submission" date="2021-02" db="EMBL/GenBank/DDBJ databases">
        <title>Porcisia hertigi Genome sequencing and assembly.</title>
        <authorList>
            <person name="Almutairi H."/>
            <person name="Gatherer D."/>
        </authorList>
    </citation>
    <scope>NUCLEOTIDE SEQUENCE [LARGE SCALE GENOMIC DNA]</scope>
    <source>
        <strain evidence="1 2">C119</strain>
    </source>
</reference>
<dbReference type="KEGG" id="phet:94288363"/>
<dbReference type="OrthoDB" id="2865258at2759"/>
<dbReference type="RefSeq" id="XP_067754443.1">
    <property type="nucleotide sequence ID" value="XM_067898286.1"/>
</dbReference>
<dbReference type="PANTHER" id="PTHR17901:SF14">
    <property type="entry name" value="MAGNESIUM-DEPENDENT PHOSPHATASE 1"/>
    <property type="match status" value="1"/>
</dbReference>
<dbReference type="GO" id="GO:0003993">
    <property type="term" value="F:acid phosphatase activity"/>
    <property type="evidence" value="ECO:0007669"/>
    <property type="project" value="TreeGrafter"/>
</dbReference>
<keyword evidence="2" id="KW-1185">Reference proteome</keyword>
<gene>
    <name evidence="1" type="ORF">JKF63_02246</name>
</gene>
<evidence type="ECO:0000313" key="2">
    <source>
        <dbReference type="Proteomes" id="UP000674318"/>
    </source>
</evidence>
<dbReference type="InterPro" id="IPR023214">
    <property type="entry name" value="HAD_sf"/>
</dbReference>
<dbReference type="AlphaFoldDB" id="A0A836IDE0"/>
<dbReference type="Pfam" id="PF12689">
    <property type="entry name" value="Acid_PPase"/>
    <property type="match status" value="1"/>
</dbReference>
<dbReference type="EMBL" id="JAFJZO010000033">
    <property type="protein sequence ID" value="KAG5495191.1"/>
    <property type="molecule type" value="Genomic_DNA"/>
</dbReference>
<evidence type="ECO:0000313" key="1">
    <source>
        <dbReference type="EMBL" id="KAG5495191.1"/>
    </source>
</evidence>
<dbReference type="NCBIfam" id="TIGR01681">
    <property type="entry name" value="HAD-SF-IIIC"/>
    <property type="match status" value="1"/>
</dbReference>
<dbReference type="SFLD" id="SFLDS00003">
    <property type="entry name" value="Haloacid_Dehalogenase"/>
    <property type="match status" value="1"/>
</dbReference>
<accession>A0A836IDE0</accession>
<dbReference type="SFLD" id="SFLDG01131">
    <property type="entry name" value="C1.5.2:_MDP_Like"/>
    <property type="match status" value="1"/>
</dbReference>
<dbReference type="PANTHER" id="PTHR17901">
    <property type="entry name" value="MAGNESIUM-DEPENDENT PHOSPHATASE 1 MDP1"/>
    <property type="match status" value="1"/>
</dbReference>